<gene>
    <name evidence="1" type="ORF">Tco_1111464</name>
</gene>
<proteinExistence type="predicted"/>
<reference evidence="1" key="2">
    <citation type="submission" date="2022-01" db="EMBL/GenBank/DDBJ databases">
        <authorList>
            <person name="Yamashiro T."/>
            <person name="Shiraishi A."/>
            <person name="Satake H."/>
            <person name="Nakayama K."/>
        </authorList>
    </citation>
    <scope>NUCLEOTIDE SEQUENCE</scope>
</reference>
<dbReference type="EMBL" id="BQNB010020934">
    <property type="protein sequence ID" value="GJU01126.1"/>
    <property type="molecule type" value="Genomic_DNA"/>
</dbReference>
<reference evidence="1" key="1">
    <citation type="journal article" date="2022" name="Int. J. Mol. Sci.">
        <title>Draft Genome of Tanacetum Coccineum: Genomic Comparison of Closely Related Tanacetum-Family Plants.</title>
        <authorList>
            <person name="Yamashiro T."/>
            <person name="Shiraishi A."/>
            <person name="Nakayama K."/>
            <person name="Satake H."/>
        </authorList>
    </citation>
    <scope>NUCLEOTIDE SEQUENCE</scope>
</reference>
<accession>A0ABQ5IM42</accession>
<sequence>VELKRISLTGFRSCTSRSLLEHLKADNTDLTSHLPQFLFDVGTGRISIVTVNTVKYHSDVLAKSQDNA</sequence>
<comment type="caution">
    <text evidence="1">The sequence shown here is derived from an EMBL/GenBank/DDBJ whole genome shotgun (WGS) entry which is preliminary data.</text>
</comment>
<evidence type="ECO:0000313" key="1">
    <source>
        <dbReference type="EMBL" id="GJU01126.1"/>
    </source>
</evidence>
<keyword evidence="2" id="KW-1185">Reference proteome</keyword>
<name>A0ABQ5IM42_9ASTR</name>
<feature type="non-terminal residue" evidence="1">
    <location>
        <position position="1"/>
    </location>
</feature>
<protein>
    <submittedName>
        <fullName evidence="1">Uncharacterized protein</fullName>
    </submittedName>
</protein>
<evidence type="ECO:0000313" key="2">
    <source>
        <dbReference type="Proteomes" id="UP001151760"/>
    </source>
</evidence>
<organism evidence="1 2">
    <name type="scientific">Tanacetum coccineum</name>
    <dbReference type="NCBI Taxonomy" id="301880"/>
    <lineage>
        <taxon>Eukaryota</taxon>
        <taxon>Viridiplantae</taxon>
        <taxon>Streptophyta</taxon>
        <taxon>Embryophyta</taxon>
        <taxon>Tracheophyta</taxon>
        <taxon>Spermatophyta</taxon>
        <taxon>Magnoliopsida</taxon>
        <taxon>eudicotyledons</taxon>
        <taxon>Gunneridae</taxon>
        <taxon>Pentapetalae</taxon>
        <taxon>asterids</taxon>
        <taxon>campanulids</taxon>
        <taxon>Asterales</taxon>
        <taxon>Asteraceae</taxon>
        <taxon>Asteroideae</taxon>
        <taxon>Anthemideae</taxon>
        <taxon>Anthemidinae</taxon>
        <taxon>Tanacetum</taxon>
    </lineage>
</organism>
<dbReference type="Proteomes" id="UP001151760">
    <property type="component" value="Unassembled WGS sequence"/>
</dbReference>